<accession>A0A931MZB6</accession>
<reference evidence="3" key="1">
    <citation type="submission" date="2020-12" db="EMBL/GenBank/DDBJ databases">
        <title>Methylobrevis albus sp. nov., isolated from fresh water lack sediment.</title>
        <authorList>
            <person name="Zou Q."/>
        </authorList>
    </citation>
    <scope>NUCLEOTIDE SEQUENCE</scope>
    <source>
        <strain evidence="3">L22</strain>
    </source>
</reference>
<evidence type="ECO:0000313" key="3">
    <source>
        <dbReference type="EMBL" id="MBH0239302.1"/>
    </source>
</evidence>
<keyword evidence="1" id="KW-1133">Transmembrane helix</keyword>
<keyword evidence="4" id="KW-1185">Reference proteome</keyword>
<feature type="domain" description="Putative Flp pilus-assembly TadG-like N-terminal" evidence="2">
    <location>
        <begin position="10"/>
        <end position="56"/>
    </location>
</feature>
<dbReference type="InterPro" id="IPR036465">
    <property type="entry name" value="vWFA_dom_sf"/>
</dbReference>
<dbReference type="EMBL" id="JADZLT010000054">
    <property type="protein sequence ID" value="MBH0239302.1"/>
    <property type="molecule type" value="Genomic_DNA"/>
</dbReference>
<name>A0A931MZB6_9HYPH</name>
<dbReference type="Gene3D" id="3.40.50.410">
    <property type="entry name" value="von Willebrand factor, type A domain"/>
    <property type="match status" value="1"/>
</dbReference>
<dbReference type="Proteomes" id="UP000631694">
    <property type="component" value="Unassembled WGS sequence"/>
</dbReference>
<evidence type="ECO:0000256" key="1">
    <source>
        <dbReference type="SAM" id="Phobius"/>
    </source>
</evidence>
<evidence type="ECO:0000259" key="2">
    <source>
        <dbReference type="Pfam" id="PF13400"/>
    </source>
</evidence>
<protein>
    <recommendedName>
        <fullName evidence="2">Putative Flp pilus-assembly TadG-like N-terminal domain-containing protein</fullName>
    </recommendedName>
</protein>
<keyword evidence="1" id="KW-0812">Transmembrane</keyword>
<gene>
    <name evidence="3" type="ORF">I5731_15875</name>
</gene>
<dbReference type="AlphaFoldDB" id="A0A931MZB6"/>
<keyword evidence="1" id="KW-0472">Membrane</keyword>
<dbReference type="Pfam" id="PF13400">
    <property type="entry name" value="Tad"/>
    <property type="match status" value="1"/>
</dbReference>
<comment type="caution">
    <text evidence="3">The sequence shown here is derived from an EMBL/GenBank/DDBJ whole genome shotgun (WGS) entry which is preliminary data.</text>
</comment>
<sequence>MRNFKIGDSGSVAIIFAFALVPIVLMVGAAVDYSRALAMREPLQVAIDAAALAAVSDVKLSTTEEDMEANARMYFEANIQTNLTEAQRAMLAGYDIDLVVDQATGTRQATVTFNAAIATSFMQIAGINTLDVSGMSRAEAGTSKYIDFHVFVDLSDSMGLAADEAARTVLKAKSPAVLASKETCEFACHVKQATKDTETLLQTARKNNVKLRVDIAKEGIGVLLDEATAAIDETATVSRFSISGFNGQTWPIGGLSENHATVRAAVAKLELGYGVTSYANTWFDASAPTFLTSIKGIDAANNDRSASKVVVLVTDGLQSQMGGSGTTNGKKQIRPFDLDQCTAIKNAGYSLAVVYTRYYDIPYNGWYNTYVKPIRASLETNLRSCASKDLFAVGDTPTEIHDAFAQIFKNAKTLTHLTH</sequence>
<dbReference type="SUPFAM" id="SSF53300">
    <property type="entry name" value="vWA-like"/>
    <property type="match status" value="1"/>
</dbReference>
<dbReference type="InterPro" id="IPR028087">
    <property type="entry name" value="Tad_N"/>
</dbReference>
<proteinExistence type="predicted"/>
<evidence type="ECO:0000313" key="4">
    <source>
        <dbReference type="Proteomes" id="UP000631694"/>
    </source>
</evidence>
<dbReference type="RefSeq" id="WP_197312391.1">
    <property type="nucleotide sequence ID" value="NZ_JADZLT010000054.1"/>
</dbReference>
<organism evidence="3 4">
    <name type="scientific">Methylobrevis albus</name>
    <dbReference type="NCBI Taxonomy" id="2793297"/>
    <lineage>
        <taxon>Bacteria</taxon>
        <taxon>Pseudomonadati</taxon>
        <taxon>Pseudomonadota</taxon>
        <taxon>Alphaproteobacteria</taxon>
        <taxon>Hyphomicrobiales</taxon>
        <taxon>Pleomorphomonadaceae</taxon>
        <taxon>Methylobrevis</taxon>
    </lineage>
</organism>
<feature type="transmembrane region" description="Helical" evidence="1">
    <location>
        <begin position="12"/>
        <end position="31"/>
    </location>
</feature>